<dbReference type="GO" id="GO:0000981">
    <property type="term" value="F:DNA-binding transcription factor activity, RNA polymerase II-specific"/>
    <property type="evidence" value="ECO:0007669"/>
    <property type="project" value="InterPro"/>
</dbReference>
<dbReference type="GO" id="GO:0000976">
    <property type="term" value="F:transcription cis-regulatory region binding"/>
    <property type="evidence" value="ECO:0007669"/>
    <property type="project" value="TreeGrafter"/>
</dbReference>
<evidence type="ECO:0000256" key="3">
    <source>
        <dbReference type="SAM" id="Phobius"/>
    </source>
</evidence>
<proteinExistence type="predicted"/>
<gene>
    <name evidence="5" type="ORF">EKO04_001009</name>
</gene>
<dbReference type="InterPro" id="IPR021858">
    <property type="entry name" value="Fun_TF"/>
</dbReference>
<evidence type="ECO:0000259" key="4">
    <source>
        <dbReference type="PROSITE" id="PS50048"/>
    </source>
</evidence>
<dbReference type="Pfam" id="PF11951">
    <property type="entry name" value="Fungal_trans_2"/>
    <property type="match status" value="1"/>
</dbReference>
<reference evidence="5" key="1">
    <citation type="submission" date="2018-12" db="EMBL/GenBank/DDBJ databases">
        <authorList>
            <person name="Syme R.A."/>
            <person name="Farfan-Caceres L."/>
            <person name="Lichtenzveig J."/>
        </authorList>
    </citation>
    <scope>NUCLEOTIDE SEQUENCE</scope>
    <source>
        <strain evidence="5">Al4</strain>
    </source>
</reference>
<comment type="subcellular location">
    <subcellularLocation>
        <location evidence="1">Nucleus</location>
    </subcellularLocation>
</comment>
<dbReference type="GO" id="GO:0045944">
    <property type="term" value="P:positive regulation of transcription by RNA polymerase II"/>
    <property type="evidence" value="ECO:0007669"/>
    <property type="project" value="TreeGrafter"/>
</dbReference>
<dbReference type="Pfam" id="PF00172">
    <property type="entry name" value="Zn_clus"/>
    <property type="match status" value="1"/>
</dbReference>
<dbReference type="AlphaFoldDB" id="A0A8H7JC15"/>
<dbReference type="PANTHER" id="PTHR37534">
    <property type="entry name" value="TRANSCRIPTIONAL ACTIVATOR PROTEIN UGA3"/>
    <property type="match status" value="1"/>
</dbReference>
<dbReference type="PROSITE" id="PS50048">
    <property type="entry name" value="ZN2_CY6_FUNGAL_2"/>
    <property type="match status" value="1"/>
</dbReference>
<comment type="caution">
    <text evidence="5">The sequence shown here is derived from an EMBL/GenBank/DDBJ whole genome shotgun (WGS) entry which is preliminary data.</text>
</comment>
<dbReference type="SMART" id="SM00066">
    <property type="entry name" value="GAL4"/>
    <property type="match status" value="1"/>
</dbReference>
<name>A0A8H7JC15_9PLEO</name>
<dbReference type="PANTHER" id="PTHR37534:SF48">
    <property type="entry name" value="FINGER DOMAIN PROTEIN, PUTATIVE-RELATED"/>
    <property type="match status" value="1"/>
</dbReference>
<keyword evidence="6" id="KW-1185">Reference proteome</keyword>
<sequence length="748" mass="85106">MRRAESGEKEATRRCWECLKRRLVCDHTLPHCKKCKKASKECPGYDEQKPLQWVEPGKVTSRRRKKDSPPKVYTIGLRKQEPIASAVPSLATVSDGDSEKSDSSDTIAADDVSVLELPIFDEPQITQEAVDIYKCYLAYSLLQEEKVKWWNKLSTEEHTEHITLMATKHAGGCDVAARIVQIGGQKNLKAVVERGQYWEAALLLQSERQPLERLRRLLWVMETQDLPSYEHLSNETCEVVQAVNYFNTRIYPDVKETDSLAPNAAVIHFPVWALHVLPPAMHHTLVCLGLNHFIHSLPAGVDRVTIASHRSKIYKYRGHAIRSLSETVAKEKTRSSDLTISSILMFMAMEVQNSSSGDWRSHANGMKRLIDMRGGFATLIREAPYLTSALVIYVLIVTFSNSLGPAPEHINITEPLDEHIQEVQKVYSLVFPYVLCPPSLFIEIIRINRLRQEITASPFENESQNSLQALDILARIGSFAPEDWAQPGEHHYEWLLIGTIYQSAIALYCTMSLQAVAVLPITLEMETMRTIHGKLLLESLKTAAQTRQLRKFLLFPLSVLGVEAGYHSNQSTRYWIEQQLEKNSRLLGTSSPLKARAVLRRYWQKGEPGWNECFDRPYVFVLLLNMKLLSVLLIISIAMAMHIVRECNFRQAERCGITNCYISGCIIVTRDAMNEHLWHMRHDDLEAADRWLTKWMFTNVETLYDLGPRSNQTSLCLPSGVNCQTAPNACCVKDSCYMDKGRGEMVCW</sequence>
<dbReference type="EMBL" id="RZGK01000002">
    <property type="protein sequence ID" value="KAF9701925.1"/>
    <property type="molecule type" value="Genomic_DNA"/>
</dbReference>
<organism evidence="5 6">
    <name type="scientific">Ascochyta lentis</name>
    <dbReference type="NCBI Taxonomy" id="205686"/>
    <lineage>
        <taxon>Eukaryota</taxon>
        <taxon>Fungi</taxon>
        <taxon>Dikarya</taxon>
        <taxon>Ascomycota</taxon>
        <taxon>Pezizomycotina</taxon>
        <taxon>Dothideomycetes</taxon>
        <taxon>Pleosporomycetidae</taxon>
        <taxon>Pleosporales</taxon>
        <taxon>Pleosporineae</taxon>
        <taxon>Didymellaceae</taxon>
        <taxon>Ascochyta</taxon>
    </lineage>
</organism>
<evidence type="ECO:0000256" key="2">
    <source>
        <dbReference type="ARBA" id="ARBA00023242"/>
    </source>
</evidence>
<dbReference type="CDD" id="cd00067">
    <property type="entry name" value="GAL4"/>
    <property type="match status" value="1"/>
</dbReference>
<reference evidence="5" key="2">
    <citation type="submission" date="2020-09" db="EMBL/GenBank/DDBJ databases">
        <title>Reference genome assembly for Australian Ascochyta lentis isolate Al4.</title>
        <authorList>
            <person name="Lee R.C."/>
            <person name="Farfan-Caceres L.M."/>
            <person name="Debler J.W."/>
            <person name="Williams A.H."/>
            <person name="Henares B.M."/>
        </authorList>
    </citation>
    <scope>NUCLEOTIDE SEQUENCE</scope>
    <source>
        <strain evidence="5">Al4</strain>
    </source>
</reference>
<evidence type="ECO:0000313" key="5">
    <source>
        <dbReference type="EMBL" id="KAF9701925.1"/>
    </source>
</evidence>
<dbReference type="SUPFAM" id="SSF57701">
    <property type="entry name" value="Zn2/Cys6 DNA-binding domain"/>
    <property type="match status" value="1"/>
</dbReference>
<dbReference type="Proteomes" id="UP000651452">
    <property type="component" value="Unassembled WGS sequence"/>
</dbReference>
<dbReference type="InterPro" id="IPR036864">
    <property type="entry name" value="Zn2-C6_fun-type_DNA-bd_sf"/>
</dbReference>
<keyword evidence="3" id="KW-0472">Membrane</keyword>
<dbReference type="InterPro" id="IPR001138">
    <property type="entry name" value="Zn2Cys6_DnaBD"/>
</dbReference>
<feature type="transmembrane region" description="Helical" evidence="3">
    <location>
        <begin position="618"/>
        <end position="644"/>
    </location>
</feature>
<dbReference type="OrthoDB" id="5386330at2759"/>
<keyword evidence="2" id="KW-0539">Nucleus</keyword>
<keyword evidence="3" id="KW-1133">Transmembrane helix</keyword>
<dbReference type="GO" id="GO:0008270">
    <property type="term" value="F:zinc ion binding"/>
    <property type="evidence" value="ECO:0007669"/>
    <property type="project" value="InterPro"/>
</dbReference>
<protein>
    <recommendedName>
        <fullName evidence="4">Zn(2)-C6 fungal-type domain-containing protein</fullName>
    </recommendedName>
</protein>
<dbReference type="GO" id="GO:0005634">
    <property type="term" value="C:nucleus"/>
    <property type="evidence" value="ECO:0007669"/>
    <property type="project" value="UniProtKB-SubCell"/>
</dbReference>
<evidence type="ECO:0000256" key="1">
    <source>
        <dbReference type="ARBA" id="ARBA00004123"/>
    </source>
</evidence>
<feature type="domain" description="Zn(2)-C6 fungal-type" evidence="4">
    <location>
        <begin position="14"/>
        <end position="42"/>
    </location>
</feature>
<accession>A0A8H7JC15</accession>
<keyword evidence="3" id="KW-0812">Transmembrane</keyword>
<evidence type="ECO:0000313" key="6">
    <source>
        <dbReference type="Proteomes" id="UP000651452"/>
    </source>
</evidence>